<evidence type="ECO:0000256" key="1">
    <source>
        <dbReference type="ARBA" id="ARBA00001946"/>
    </source>
</evidence>
<dbReference type="InterPro" id="IPR051600">
    <property type="entry name" value="Beta-PGM-like"/>
</dbReference>
<dbReference type="SFLD" id="SFLDG01129">
    <property type="entry name" value="C1.5:_HAD__Beta-PGM__Phosphata"/>
    <property type="match status" value="1"/>
</dbReference>
<name>A0ABQ4K3W0_9BACI</name>
<reference evidence="5 6" key="1">
    <citation type="submission" date="2021-03" db="EMBL/GenBank/DDBJ databases">
        <title>Antimicrobial resistance genes in bacteria isolated from Japanese honey, and their potential for conferring macrolide and lincosamide resistance in the American foulbrood pathogen Paenibacillus larvae.</title>
        <authorList>
            <person name="Okamoto M."/>
            <person name="Kumagai M."/>
            <person name="Kanamori H."/>
            <person name="Takamatsu D."/>
        </authorList>
    </citation>
    <scope>NUCLEOTIDE SEQUENCE [LARGE SCALE GENOMIC DNA]</scope>
    <source>
        <strain evidence="5 6">J1TS3</strain>
    </source>
</reference>
<dbReference type="InterPro" id="IPR041492">
    <property type="entry name" value="HAD_2"/>
</dbReference>
<dbReference type="SFLD" id="SFLDS00003">
    <property type="entry name" value="Haloacid_Dehalogenase"/>
    <property type="match status" value="1"/>
</dbReference>
<dbReference type="CDD" id="cd16423">
    <property type="entry name" value="HAD_BPGM-like"/>
    <property type="match status" value="1"/>
</dbReference>
<gene>
    <name evidence="5" type="ORF">J1TS3_08340</name>
</gene>
<dbReference type="PANTHER" id="PTHR46193:SF21">
    <property type="entry name" value="SLL1138 PROTEIN"/>
    <property type="match status" value="1"/>
</dbReference>
<dbReference type="InterPro" id="IPR036412">
    <property type="entry name" value="HAD-like_sf"/>
</dbReference>
<dbReference type="InterPro" id="IPR006439">
    <property type="entry name" value="HAD-SF_hydro_IA"/>
</dbReference>
<sequence length="220" mass="24672">MKAVVFDFDGLIVDTESVWYEAFRQIFCKLDYDLTIDEFALCIGTSDDVLFDRLKKKVSFTKESVLREAKSIYKDQLPALKLRDGVLEYLNTAKNLGFKIGLASSSNRIWVEGFLDRFDIKDYFDVIKTADDVVKIKPDPELYLAAIKELRAAPEETIAFEDSVNGLRAALDAGLNVVIVPNKVTGQLNFGGHILRLNSMSDMTFEELLVAISASGEKII</sequence>
<evidence type="ECO:0000313" key="5">
    <source>
        <dbReference type="EMBL" id="GIN19700.1"/>
    </source>
</evidence>
<evidence type="ECO:0000256" key="2">
    <source>
        <dbReference type="ARBA" id="ARBA00006171"/>
    </source>
</evidence>
<dbReference type="Proteomes" id="UP000680279">
    <property type="component" value="Unassembled WGS sequence"/>
</dbReference>
<dbReference type="EMBL" id="BOQT01000002">
    <property type="protein sequence ID" value="GIN19700.1"/>
    <property type="molecule type" value="Genomic_DNA"/>
</dbReference>
<evidence type="ECO:0000313" key="6">
    <source>
        <dbReference type="Proteomes" id="UP000680279"/>
    </source>
</evidence>
<dbReference type="InterPro" id="IPR023214">
    <property type="entry name" value="HAD_sf"/>
</dbReference>
<dbReference type="PANTHER" id="PTHR46193">
    <property type="entry name" value="6-PHOSPHOGLUCONATE PHOSPHATASE"/>
    <property type="match status" value="1"/>
</dbReference>
<comment type="cofactor">
    <cofactor evidence="1">
        <name>Mg(2+)</name>
        <dbReference type="ChEBI" id="CHEBI:18420"/>
    </cofactor>
</comment>
<dbReference type="NCBIfam" id="TIGR01509">
    <property type="entry name" value="HAD-SF-IA-v3"/>
    <property type="match status" value="1"/>
</dbReference>
<dbReference type="Pfam" id="PF13419">
    <property type="entry name" value="HAD_2"/>
    <property type="match status" value="1"/>
</dbReference>
<dbReference type="Gene3D" id="3.40.50.1000">
    <property type="entry name" value="HAD superfamily/HAD-like"/>
    <property type="match status" value="1"/>
</dbReference>
<evidence type="ECO:0000256" key="3">
    <source>
        <dbReference type="ARBA" id="ARBA00022723"/>
    </source>
</evidence>
<keyword evidence="3" id="KW-0479">Metal-binding</keyword>
<keyword evidence="6" id="KW-1185">Reference proteome</keyword>
<dbReference type="SFLD" id="SFLDG01135">
    <property type="entry name" value="C1.5.6:_HAD__Beta-PGM__Phospha"/>
    <property type="match status" value="1"/>
</dbReference>
<keyword evidence="4" id="KW-0460">Magnesium</keyword>
<comment type="similarity">
    <text evidence="2">Belongs to the HAD-like hydrolase superfamily. CbbY/CbbZ/Gph/YieH family.</text>
</comment>
<evidence type="ECO:0000256" key="4">
    <source>
        <dbReference type="ARBA" id="ARBA00022842"/>
    </source>
</evidence>
<accession>A0ABQ4K3W0</accession>
<dbReference type="RefSeq" id="WP_212962170.1">
    <property type="nucleotide sequence ID" value="NZ_BOQT01000002.1"/>
</dbReference>
<protein>
    <submittedName>
        <fullName evidence="5">Haloacid dehalogenase</fullName>
    </submittedName>
</protein>
<organism evidence="5 6">
    <name type="scientific">Siminovitchia fordii</name>
    <dbReference type="NCBI Taxonomy" id="254759"/>
    <lineage>
        <taxon>Bacteria</taxon>
        <taxon>Bacillati</taxon>
        <taxon>Bacillota</taxon>
        <taxon>Bacilli</taxon>
        <taxon>Bacillales</taxon>
        <taxon>Bacillaceae</taxon>
        <taxon>Siminovitchia</taxon>
    </lineage>
</organism>
<dbReference type="Gene3D" id="1.10.150.240">
    <property type="entry name" value="Putative phosphatase, domain 2"/>
    <property type="match status" value="1"/>
</dbReference>
<dbReference type="InterPro" id="IPR023198">
    <property type="entry name" value="PGP-like_dom2"/>
</dbReference>
<dbReference type="SUPFAM" id="SSF56784">
    <property type="entry name" value="HAD-like"/>
    <property type="match status" value="1"/>
</dbReference>
<proteinExistence type="inferred from homology"/>
<dbReference type="PRINTS" id="PR00413">
    <property type="entry name" value="HADHALOGNASE"/>
</dbReference>
<comment type="caution">
    <text evidence="5">The sequence shown here is derived from an EMBL/GenBank/DDBJ whole genome shotgun (WGS) entry which is preliminary data.</text>
</comment>